<dbReference type="SUPFAM" id="SSF81321">
    <property type="entry name" value="Family A G protein-coupled receptor-like"/>
    <property type="match status" value="1"/>
</dbReference>
<dbReference type="PANTHER" id="PTHR22943">
    <property type="entry name" value="7-TRANSMEMBRANE DOMAIN RECEPTOR C.ELEGANS"/>
    <property type="match status" value="1"/>
</dbReference>
<proteinExistence type="predicted"/>
<comment type="caution">
    <text evidence="2">The sequence shown here is derived from an EMBL/GenBank/DDBJ whole genome shotgun (WGS) entry which is preliminary data.</text>
</comment>
<feature type="transmembrane region" description="Helical" evidence="1">
    <location>
        <begin position="139"/>
        <end position="160"/>
    </location>
</feature>
<organism evidence="2 3">
    <name type="scientific">Steinernema hermaphroditum</name>
    <dbReference type="NCBI Taxonomy" id="289476"/>
    <lineage>
        <taxon>Eukaryota</taxon>
        <taxon>Metazoa</taxon>
        <taxon>Ecdysozoa</taxon>
        <taxon>Nematoda</taxon>
        <taxon>Chromadorea</taxon>
        <taxon>Rhabditida</taxon>
        <taxon>Tylenchina</taxon>
        <taxon>Panagrolaimomorpha</taxon>
        <taxon>Strongyloidoidea</taxon>
        <taxon>Steinernematidae</taxon>
        <taxon>Steinernema</taxon>
    </lineage>
</organism>
<sequence length="368" mass="41495">MPEMGNDWLLIRSNSFVLSSGRPMEAAPTTVASPAQEVHTFSEVFLVCRTVNTAAACVLGILLNIVVLVGLTRVPKHQLKSYRYIVAVLTVVDLLFAIVAGVTSPGFDVYNSFLSIMTGPITWFGLPELSRFMFVVYNLIYYAYFLLQPVTFVCRYFAICRPKIATYLNTKPFLYGAVFSTIVYGFAQAYLIFSIQQVTYETPIYESEETRRRLFSSAHFMSQNHGNPTAMTVEIMLYAILVVAVLSTMLFCSLKIFFYLRSNSNHFTIKTIEAHKRLTLALVLQAVFPIFTGVIPSIVCMYLFFTEKADSKILWYALVIHVWQPVISPTITLCFVAPVRNALKGLVFKKPNTVFVTTNSIQIKDSRA</sequence>
<feature type="transmembrane region" description="Helical" evidence="1">
    <location>
        <begin position="316"/>
        <end position="339"/>
    </location>
</feature>
<reference evidence="2" key="1">
    <citation type="submission" date="2023-06" db="EMBL/GenBank/DDBJ databases">
        <title>Genomic analysis of the entomopathogenic nematode Steinernema hermaphroditum.</title>
        <authorList>
            <person name="Schwarz E.M."/>
            <person name="Heppert J.K."/>
            <person name="Baniya A."/>
            <person name="Schwartz H.T."/>
            <person name="Tan C.-H."/>
            <person name="Antoshechkin I."/>
            <person name="Sternberg P.W."/>
            <person name="Goodrich-Blair H."/>
            <person name="Dillman A.R."/>
        </authorList>
    </citation>
    <scope>NUCLEOTIDE SEQUENCE</scope>
    <source>
        <strain evidence="2">PS9179</strain>
        <tissue evidence="2">Whole animal</tissue>
    </source>
</reference>
<keyword evidence="1" id="KW-0812">Transmembrane</keyword>
<feature type="transmembrane region" description="Helical" evidence="1">
    <location>
        <begin position="280"/>
        <end position="304"/>
    </location>
</feature>
<keyword evidence="1" id="KW-0472">Membrane</keyword>
<dbReference type="PANTHER" id="PTHR22943:SF248">
    <property type="entry name" value="SEVEN TM RECEPTOR"/>
    <property type="match status" value="1"/>
</dbReference>
<protein>
    <recommendedName>
        <fullName evidence="4">G-protein coupled receptors family 1 profile domain-containing protein</fullName>
    </recommendedName>
</protein>
<feature type="transmembrane region" description="Helical" evidence="1">
    <location>
        <begin position="235"/>
        <end position="260"/>
    </location>
</feature>
<feature type="transmembrane region" description="Helical" evidence="1">
    <location>
        <begin position="51"/>
        <end position="72"/>
    </location>
</feature>
<accession>A0AA39IHW8</accession>
<keyword evidence="1" id="KW-1133">Transmembrane helix</keyword>
<evidence type="ECO:0000256" key="1">
    <source>
        <dbReference type="SAM" id="Phobius"/>
    </source>
</evidence>
<evidence type="ECO:0008006" key="4">
    <source>
        <dbReference type="Google" id="ProtNLM"/>
    </source>
</evidence>
<dbReference type="InterPro" id="IPR019428">
    <property type="entry name" value="7TM_GPCR_serpentine_rcpt_Str"/>
</dbReference>
<dbReference type="EMBL" id="JAUCMV010000001">
    <property type="protein sequence ID" value="KAK0423399.1"/>
    <property type="molecule type" value="Genomic_DNA"/>
</dbReference>
<evidence type="ECO:0000313" key="2">
    <source>
        <dbReference type="EMBL" id="KAK0423399.1"/>
    </source>
</evidence>
<name>A0AA39IHW8_9BILA</name>
<dbReference type="AlphaFoldDB" id="A0AA39IHW8"/>
<gene>
    <name evidence="2" type="ORF">QR680_008125</name>
</gene>
<dbReference type="Gene3D" id="1.20.1070.10">
    <property type="entry name" value="Rhodopsin 7-helix transmembrane proteins"/>
    <property type="match status" value="1"/>
</dbReference>
<evidence type="ECO:0000313" key="3">
    <source>
        <dbReference type="Proteomes" id="UP001175271"/>
    </source>
</evidence>
<keyword evidence="3" id="KW-1185">Reference proteome</keyword>
<feature type="transmembrane region" description="Helical" evidence="1">
    <location>
        <begin position="84"/>
        <end position="107"/>
    </location>
</feature>
<dbReference type="Proteomes" id="UP001175271">
    <property type="component" value="Unassembled WGS sequence"/>
</dbReference>
<dbReference type="Pfam" id="PF10326">
    <property type="entry name" value="7TM_GPCR_Str"/>
    <property type="match status" value="1"/>
</dbReference>
<feature type="transmembrane region" description="Helical" evidence="1">
    <location>
        <begin position="172"/>
        <end position="193"/>
    </location>
</feature>